<name>A0A9P4Q3X1_9PEZI</name>
<feature type="region of interest" description="Disordered" evidence="1">
    <location>
        <begin position="29"/>
        <end position="93"/>
    </location>
</feature>
<dbReference type="EMBL" id="MU003816">
    <property type="protein sequence ID" value="KAF2719050.1"/>
    <property type="molecule type" value="Genomic_DNA"/>
</dbReference>
<feature type="compositionally biased region" description="Basic and acidic residues" evidence="1">
    <location>
        <begin position="65"/>
        <end position="75"/>
    </location>
</feature>
<evidence type="ECO:0000313" key="3">
    <source>
        <dbReference type="Proteomes" id="UP000799441"/>
    </source>
</evidence>
<organism evidence="2 3">
    <name type="scientific">Polychaeton citri CBS 116435</name>
    <dbReference type="NCBI Taxonomy" id="1314669"/>
    <lineage>
        <taxon>Eukaryota</taxon>
        <taxon>Fungi</taxon>
        <taxon>Dikarya</taxon>
        <taxon>Ascomycota</taxon>
        <taxon>Pezizomycotina</taxon>
        <taxon>Dothideomycetes</taxon>
        <taxon>Dothideomycetidae</taxon>
        <taxon>Capnodiales</taxon>
        <taxon>Capnodiaceae</taxon>
        <taxon>Polychaeton</taxon>
    </lineage>
</organism>
<dbReference type="AlphaFoldDB" id="A0A9P4Q3X1"/>
<proteinExistence type="predicted"/>
<sequence length="408" mass="45782">MAEEDESVVSRYVNQGNMAAVAFVHRNSAGGSVSASERIDAQADESNASVEAGTKSAASNEESTESNRSEAESSVHEIPTPWGQEVLRRTSAEQARAKKLRSFKPEIDGDDYPQVQTDTRSWVKRIKRAIKSYQGNLPPPHKGRGEVGRELTEKDKEEWERWQNDSQWNSDQILNLPTGDQEAEDVAWIVVDEVIKSHIHGFFESTVEPDLEVKASARLLQIEDIIEGYAIARFNLLEVHVKSQEMWQLIANPTEWAKRKSANVWTNLEKVRADTKRNQKRPGTVPQFLKRRLTTKQLVKKWKAKTLTEDDFSEYLSCGEDGEATRKKSKGGYKAKYIVEDGKLIDSFSDISSDDGDPGAGAVEYELDENGIAIVEEDEEEEDEVVEEDEDEDEEGAGEDAGDEEVDA</sequence>
<evidence type="ECO:0000256" key="1">
    <source>
        <dbReference type="SAM" id="MobiDB-lite"/>
    </source>
</evidence>
<gene>
    <name evidence="2" type="ORF">K431DRAFT_296351</name>
</gene>
<dbReference type="Proteomes" id="UP000799441">
    <property type="component" value="Unassembled WGS sequence"/>
</dbReference>
<reference evidence="2" key="1">
    <citation type="journal article" date="2020" name="Stud. Mycol.">
        <title>101 Dothideomycetes genomes: a test case for predicting lifestyles and emergence of pathogens.</title>
        <authorList>
            <person name="Haridas S."/>
            <person name="Albert R."/>
            <person name="Binder M."/>
            <person name="Bloem J."/>
            <person name="Labutti K."/>
            <person name="Salamov A."/>
            <person name="Andreopoulos B."/>
            <person name="Baker S."/>
            <person name="Barry K."/>
            <person name="Bills G."/>
            <person name="Bluhm B."/>
            <person name="Cannon C."/>
            <person name="Castanera R."/>
            <person name="Culley D."/>
            <person name="Daum C."/>
            <person name="Ezra D."/>
            <person name="Gonzalez J."/>
            <person name="Henrissat B."/>
            <person name="Kuo A."/>
            <person name="Liang C."/>
            <person name="Lipzen A."/>
            <person name="Lutzoni F."/>
            <person name="Magnuson J."/>
            <person name="Mondo S."/>
            <person name="Nolan M."/>
            <person name="Ohm R."/>
            <person name="Pangilinan J."/>
            <person name="Park H.-J."/>
            <person name="Ramirez L."/>
            <person name="Alfaro M."/>
            <person name="Sun H."/>
            <person name="Tritt A."/>
            <person name="Yoshinaga Y."/>
            <person name="Zwiers L.-H."/>
            <person name="Turgeon B."/>
            <person name="Goodwin S."/>
            <person name="Spatafora J."/>
            <person name="Crous P."/>
            <person name="Grigoriev I."/>
        </authorList>
    </citation>
    <scope>NUCLEOTIDE SEQUENCE</scope>
    <source>
        <strain evidence="2">CBS 116435</strain>
    </source>
</reference>
<protein>
    <recommendedName>
        <fullName evidence="4">Rrn9 domain-containing protein</fullName>
    </recommendedName>
</protein>
<feature type="compositionally biased region" description="Acidic residues" evidence="1">
    <location>
        <begin position="365"/>
        <end position="408"/>
    </location>
</feature>
<feature type="region of interest" description="Disordered" evidence="1">
    <location>
        <begin position="349"/>
        <end position="408"/>
    </location>
</feature>
<evidence type="ECO:0000313" key="2">
    <source>
        <dbReference type="EMBL" id="KAF2719050.1"/>
    </source>
</evidence>
<feature type="region of interest" description="Disordered" evidence="1">
    <location>
        <begin position="133"/>
        <end position="163"/>
    </location>
</feature>
<evidence type="ECO:0008006" key="4">
    <source>
        <dbReference type="Google" id="ProtNLM"/>
    </source>
</evidence>
<accession>A0A9P4Q3X1</accession>
<comment type="caution">
    <text evidence="2">The sequence shown here is derived from an EMBL/GenBank/DDBJ whole genome shotgun (WGS) entry which is preliminary data.</text>
</comment>
<keyword evidence="3" id="KW-1185">Reference proteome</keyword>
<feature type="compositionally biased region" description="Basic and acidic residues" evidence="1">
    <location>
        <begin position="143"/>
        <end position="163"/>
    </location>
</feature>